<dbReference type="Proteomes" id="UP000217250">
    <property type="component" value="Chromosome"/>
</dbReference>
<dbReference type="AlphaFoldDB" id="A0A250FTT6"/>
<accession>A0A250FTT6</accession>
<name>A0A250FTT6_9FLAO</name>
<dbReference type="RefSeq" id="WP_095911021.1">
    <property type="nucleotide sequence ID" value="NZ_CP022386.1"/>
</dbReference>
<evidence type="ECO:0000313" key="1">
    <source>
        <dbReference type="EMBL" id="ATA87825.1"/>
    </source>
</evidence>
<organism evidence="1 2">
    <name type="scientific">Capnocytophaga gingivalis</name>
    <dbReference type="NCBI Taxonomy" id="1017"/>
    <lineage>
        <taxon>Bacteria</taxon>
        <taxon>Pseudomonadati</taxon>
        <taxon>Bacteroidota</taxon>
        <taxon>Flavobacteriia</taxon>
        <taxon>Flavobacteriales</taxon>
        <taxon>Flavobacteriaceae</taxon>
        <taxon>Capnocytophaga</taxon>
    </lineage>
</organism>
<dbReference type="KEGG" id="cgh:CGC50_12230"/>
<sequence length="113" mass="12623">MFKPLTSHHVALTISWAAGRTDRLFLQSSGCIKSPDDYEPVDDPAVVDVIARECFHFLLKDTACNFLLAYRDGQWHVSTSAGTTSDLSFPIAVIHAYGSYYISQNQKERRAAL</sequence>
<dbReference type="EMBL" id="CP022386">
    <property type="protein sequence ID" value="ATA87825.1"/>
    <property type="molecule type" value="Genomic_DNA"/>
</dbReference>
<dbReference type="GeneID" id="84809302"/>
<proteinExistence type="predicted"/>
<gene>
    <name evidence="1" type="ORF">CGC50_12230</name>
</gene>
<evidence type="ECO:0000313" key="2">
    <source>
        <dbReference type="Proteomes" id="UP000217250"/>
    </source>
</evidence>
<protein>
    <submittedName>
        <fullName evidence="1">Uncharacterized protein</fullName>
    </submittedName>
</protein>
<reference evidence="2" key="1">
    <citation type="submission" date="2017-06" db="EMBL/GenBank/DDBJ databases">
        <title>Capnocytophaga spp. assemblies.</title>
        <authorList>
            <person name="Gulvik C.A."/>
        </authorList>
    </citation>
    <scope>NUCLEOTIDE SEQUENCE [LARGE SCALE GENOMIC DNA]</scope>
    <source>
        <strain evidence="2">H1496</strain>
    </source>
</reference>